<dbReference type="Proteomes" id="UP000015102">
    <property type="component" value="Unassembled WGS sequence"/>
</dbReference>
<protein>
    <recommendedName>
        <fullName evidence="4">LITAF domain-containing protein</fullName>
    </recommendedName>
</protein>
<evidence type="ECO:0000256" key="1">
    <source>
        <dbReference type="SAM" id="Phobius"/>
    </source>
</evidence>
<keyword evidence="1" id="KW-0472">Membrane</keyword>
<keyword evidence="1" id="KW-1133">Transmembrane helix</keyword>
<keyword evidence="3" id="KW-1185">Reference proteome</keyword>
<name>T1GCF4_MEGSC</name>
<reference evidence="3" key="1">
    <citation type="submission" date="2013-02" db="EMBL/GenBank/DDBJ databases">
        <authorList>
            <person name="Hughes D."/>
        </authorList>
    </citation>
    <scope>NUCLEOTIDE SEQUENCE</scope>
    <source>
        <strain>Durham</strain>
        <strain evidence="3">NC isolate 2 -- Noor lab</strain>
    </source>
</reference>
<dbReference type="AlphaFoldDB" id="T1GCF4"/>
<evidence type="ECO:0008006" key="4">
    <source>
        <dbReference type="Google" id="ProtNLM"/>
    </source>
</evidence>
<dbReference type="EMBL" id="CAQQ02169812">
    <property type="status" value="NOT_ANNOTATED_CDS"/>
    <property type="molecule type" value="Genomic_DNA"/>
</dbReference>
<evidence type="ECO:0000313" key="2">
    <source>
        <dbReference type="EnsemblMetazoa" id="MESCA000965-PA"/>
    </source>
</evidence>
<dbReference type="HOGENOM" id="CLU_3071070_0_0_1"/>
<accession>T1GCF4</accession>
<reference evidence="2" key="2">
    <citation type="submission" date="2015-06" db="UniProtKB">
        <authorList>
            <consortium name="EnsemblMetazoa"/>
        </authorList>
    </citation>
    <scope>IDENTIFICATION</scope>
</reference>
<dbReference type="EnsemblMetazoa" id="MESCA000965-RA">
    <property type="protein sequence ID" value="MESCA000965-PA"/>
    <property type="gene ID" value="MESCA000965"/>
</dbReference>
<evidence type="ECO:0000313" key="3">
    <source>
        <dbReference type="Proteomes" id="UP000015102"/>
    </source>
</evidence>
<organism evidence="2 3">
    <name type="scientific">Megaselia scalaris</name>
    <name type="common">Humpbacked fly</name>
    <name type="synonym">Phora scalaris</name>
    <dbReference type="NCBI Taxonomy" id="36166"/>
    <lineage>
        <taxon>Eukaryota</taxon>
        <taxon>Metazoa</taxon>
        <taxon>Ecdysozoa</taxon>
        <taxon>Arthropoda</taxon>
        <taxon>Hexapoda</taxon>
        <taxon>Insecta</taxon>
        <taxon>Pterygota</taxon>
        <taxon>Neoptera</taxon>
        <taxon>Endopterygota</taxon>
        <taxon>Diptera</taxon>
        <taxon>Brachycera</taxon>
        <taxon>Muscomorpha</taxon>
        <taxon>Platypezoidea</taxon>
        <taxon>Phoridae</taxon>
        <taxon>Megaseliini</taxon>
        <taxon>Megaselia</taxon>
    </lineage>
</organism>
<feature type="transmembrane region" description="Helical" evidence="1">
    <location>
        <begin position="31"/>
        <end position="49"/>
    </location>
</feature>
<proteinExistence type="predicted"/>
<keyword evidence="1" id="KW-0812">Transmembrane</keyword>
<sequence length="53" mass="6246">MSYVVKRKCSHCGSKMKPKVQGKFYPRMEKFVSFVVCFAGIMALVYFFIDLWL</sequence>